<evidence type="ECO:0000256" key="2">
    <source>
        <dbReference type="SAM" id="SignalP"/>
    </source>
</evidence>
<evidence type="ECO:0000313" key="4">
    <source>
        <dbReference type="EMBL" id="MCE2596873.1"/>
    </source>
</evidence>
<feature type="domain" description="Chitin-binding type-3" evidence="3">
    <location>
        <begin position="644"/>
        <end position="692"/>
    </location>
</feature>
<dbReference type="Pfam" id="PF21294">
    <property type="entry name" value="Polysacc_lyase_14"/>
    <property type="match status" value="1"/>
</dbReference>
<dbReference type="Gene3D" id="2.60.40.10">
    <property type="entry name" value="Immunoglobulins"/>
    <property type="match status" value="3"/>
</dbReference>
<proteinExistence type="predicted"/>
<dbReference type="InterPro" id="IPR048958">
    <property type="entry name" value="Polysacc_lyase_14"/>
</dbReference>
<keyword evidence="5" id="KW-1185">Reference proteome</keyword>
<feature type="domain" description="Chitin-binding type-3" evidence="3">
    <location>
        <begin position="31"/>
        <end position="77"/>
    </location>
</feature>
<name>A0ABS8WF01_9GAMM</name>
<comment type="caution">
    <text evidence="4">The sequence shown here is derived from an EMBL/GenBank/DDBJ whole genome shotgun (WGS) entry which is preliminary data.</text>
</comment>
<dbReference type="InterPro" id="IPR003610">
    <property type="entry name" value="CBM5/12"/>
</dbReference>
<dbReference type="InterPro" id="IPR036573">
    <property type="entry name" value="CBM_sf_5/12"/>
</dbReference>
<dbReference type="Pfam" id="PF17957">
    <property type="entry name" value="Big_7"/>
    <property type="match status" value="3"/>
</dbReference>
<dbReference type="PANTHER" id="PTHR40124">
    <property type="match status" value="1"/>
</dbReference>
<protein>
    <recommendedName>
        <fullName evidence="3">Chitin-binding type-3 domain-containing protein</fullName>
    </recommendedName>
</protein>
<accession>A0ABS8WF01</accession>
<dbReference type="PANTHER" id="PTHR40124:SF1">
    <property type="entry name" value="DISAGGREGATASE RELATED REPEAT PROTEIN"/>
    <property type="match status" value="1"/>
</dbReference>
<dbReference type="RefSeq" id="WP_233054630.1">
    <property type="nucleotide sequence ID" value="NZ_JAIMJA010000026.1"/>
</dbReference>
<dbReference type="Gene3D" id="2.10.10.20">
    <property type="entry name" value="Carbohydrate-binding module superfamily 5/12"/>
    <property type="match status" value="1"/>
</dbReference>
<dbReference type="SUPFAM" id="SSF51055">
    <property type="entry name" value="Carbohydrate binding domain"/>
    <property type="match status" value="1"/>
</dbReference>
<sequence length="714" mass="77859">MKNLSYCTLISGVLIALTPTSASAALDCSNLTQWDANAVFVGGSEVAHKDIKYKANWWTQGADPSRNSGQWQVWNKLGECAGSEPSDPNKAPTVSLTILEGSAISVGDTITIMADAIDLDGDISSVQLFDNGAYVAKLTSAPFEWRLTPSVGSHQYSAVAIDNESAASDASNVVQVDVQDISYPEPTASLLPLSQTEFTQGQSVTLTVDAADVKNELSEVGFYNNGALLGYAKQAPYQFSFVPNIGEHRITAIAFNHRGQQSLETAAVVFKVVANEQPLPMPELTWLSPLANAAYQQGDNILLEVNAASPDSEGSIARVSFYANGQLLGVADQAPFNFAYVAATLGSIQLSAIAEDNQGISTESVRTINVAAIPVGGEYVYHNNFNQHALGAYTASDFAADWAMPANASSGIAAGRLDIVADPENAANPVLRVKYEAGQVGGGSASVFNYTLAEANHEQLWLQYKVRFDDNFTWVKGGKLPGLAGWDSGQKPTGCVTNSLLDGFSARFMWRENGHALSYQYSPVKQEYCGDYDSTYKFFKQGEWYTISTHVSLNNIGQSDGTIVAYIDGKQVLSLVGLTLRTNENVKINKLLFETFFGGSSSDWAPATAQYSYFDDIIISQESPLAQVNTQKAEHLYRAPITGYAEWRNDQTYPETTKVYRLDQQGHYRHYQARKYVHKNKDPLVESLPEDHLAIYNPVRLDTGQYWVLLNDPE</sequence>
<dbReference type="CDD" id="cd12215">
    <property type="entry name" value="ChiC_BD"/>
    <property type="match status" value="1"/>
</dbReference>
<dbReference type="Gene3D" id="2.60.120.200">
    <property type="match status" value="1"/>
</dbReference>
<reference evidence="4 5" key="1">
    <citation type="journal article" date="2022" name="Environ. Microbiol. Rep.">
        <title>Eco-phylogenetic analyses reveal divergent evolution of vitamin B12 metabolism in the marine bacterial family 'Psychromonadaceae'.</title>
        <authorList>
            <person name="Jin X."/>
            <person name="Yang Y."/>
            <person name="Cao H."/>
            <person name="Gao B."/>
            <person name="Zhao Z."/>
        </authorList>
    </citation>
    <scope>NUCLEOTIDE SEQUENCE [LARGE SCALE GENOMIC DNA]</scope>
    <source>
        <strain evidence="4 5">MKS20</strain>
    </source>
</reference>
<keyword evidence="1" id="KW-0378">Hydrolase</keyword>
<gene>
    <name evidence="4" type="ORF">K6Y31_19025</name>
</gene>
<evidence type="ECO:0000259" key="3">
    <source>
        <dbReference type="SMART" id="SM00495"/>
    </source>
</evidence>
<feature type="signal peptide" evidence="2">
    <location>
        <begin position="1"/>
        <end position="24"/>
    </location>
</feature>
<dbReference type="Proteomes" id="UP001201273">
    <property type="component" value="Unassembled WGS sequence"/>
</dbReference>
<evidence type="ECO:0000256" key="1">
    <source>
        <dbReference type="ARBA" id="ARBA00022801"/>
    </source>
</evidence>
<dbReference type="InterPro" id="IPR013783">
    <property type="entry name" value="Ig-like_fold"/>
</dbReference>
<keyword evidence="2" id="KW-0732">Signal</keyword>
<evidence type="ECO:0000313" key="5">
    <source>
        <dbReference type="Proteomes" id="UP001201273"/>
    </source>
</evidence>
<feature type="chain" id="PRO_5047017274" description="Chitin-binding type-3 domain-containing protein" evidence="2">
    <location>
        <begin position="25"/>
        <end position="714"/>
    </location>
</feature>
<organism evidence="4 5">
    <name type="scientific">Motilimonas cestriensis</name>
    <dbReference type="NCBI Taxonomy" id="2742685"/>
    <lineage>
        <taxon>Bacteria</taxon>
        <taxon>Pseudomonadati</taxon>
        <taxon>Pseudomonadota</taxon>
        <taxon>Gammaproteobacteria</taxon>
        <taxon>Alteromonadales</taxon>
        <taxon>Alteromonadales genera incertae sedis</taxon>
        <taxon>Motilimonas</taxon>
    </lineage>
</organism>
<dbReference type="EMBL" id="JAIMJA010000026">
    <property type="protein sequence ID" value="MCE2596873.1"/>
    <property type="molecule type" value="Genomic_DNA"/>
</dbReference>
<dbReference type="SMART" id="SM00495">
    <property type="entry name" value="ChtBD3"/>
    <property type="match status" value="2"/>
</dbReference>